<sequence length="357" mass="39164">MVKFVLGEELRLGLYGERARRDRSGPGPAVCEGLRGGLAAFEGAGTSGGERQEENFMAREPPGGLRNPPPPNALPSFGVSGAQLMNIPGCGQTDVKIVGGEESKEGEWPWQVSLRVRNKHVCGGSLIADQWVLTAAHCIVSRYTYTVKMGDIYFSKETMTTVKVSVKNIIVHPGYRNLNTVQHDIALLHLLHPVNFTSTIKPVCIPQETFQVAAGTRCWVTGWGRQGEGDKPYSKILHKVDQYIIRYENCNNIMKQTVSSFKDVILEGMVCGYKAGGKDSCKGDSGGPMVCEYNQTWVQVGIVSWGIGCGRLGTPGIYTEVSFYRNWMVAVLNQSTSQYPVLTNILVLFVVLPQASW</sequence>
<keyword evidence="2" id="KW-0378">Hydrolase</keyword>
<protein>
    <submittedName>
        <fullName evidence="2">Serine protease 42</fullName>
    </submittedName>
</protein>
<reference evidence="2" key="1">
    <citation type="submission" date="2025-08" db="UniProtKB">
        <authorList>
            <consortium name="RefSeq"/>
        </authorList>
    </citation>
    <scope>IDENTIFICATION</scope>
</reference>
<gene>
    <name evidence="2" type="primary">PRSS42P</name>
</gene>
<evidence type="ECO:0000313" key="2">
    <source>
        <dbReference type="RefSeq" id="XP_045153635.1"/>
    </source>
</evidence>
<accession>A0AC55DPF7</accession>
<evidence type="ECO:0000313" key="1">
    <source>
        <dbReference type="Proteomes" id="UP000694863"/>
    </source>
</evidence>
<dbReference type="RefSeq" id="XP_045153635.1">
    <property type="nucleotide sequence ID" value="XM_045297700.1"/>
</dbReference>
<keyword evidence="2" id="KW-0645">Protease</keyword>
<dbReference type="Proteomes" id="UP000694863">
    <property type="component" value="Unplaced"/>
</dbReference>
<organism evidence="1 2">
    <name type="scientific">Echinops telfairi</name>
    <name type="common">Lesser hedgehog tenrec</name>
    <dbReference type="NCBI Taxonomy" id="9371"/>
    <lineage>
        <taxon>Eukaryota</taxon>
        <taxon>Metazoa</taxon>
        <taxon>Chordata</taxon>
        <taxon>Craniata</taxon>
        <taxon>Vertebrata</taxon>
        <taxon>Euteleostomi</taxon>
        <taxon>Mammalia</taxon>
        <taxon>Eutheria</taxon>
        <taxon>Afrotheria</taxon>
        <taxon>Tenrecidae</taxon>
        <taxon>Tenrecinae</taxon>
        <taxon>Echinops</taxon>
    </lineage>
</organism>
<name>A0AC55DPF7_ECHTE</name>
<keyword evidence="1" id="KW-1185">Reference proteome</keyword>
<proteinExistence type="predicted"/>